<comment type="caution">
    <text evidence="2">The sequence shown here is derived from an EMBL/GenBank/DDBJ whole genome shotgun (WGS) entry which is preliminary data.</text>
</comment>
<dbReference type="EMBL" id="LFEH01000115">
    <property type="protein sequence ID" value="KMS71975.1"/>
    <property type="molecule type" value="Genomic_DNA"/>
</dbReference>
<dbReference type="Proteomes" id="UP000037274">
    <property type="component" value="Unassembled WGS sequence"/>
</dbReference>
<dbReference type="InterPro" id="IPR001447">
    <property type="entry name" value="Arylamine_N-AcTrfase"/>
</dbReference>
<evidence type="ECO:0000256" key="1">
    <source>
        <dbReference type="ARBA" id="ARBA00006547"/>
    </source>
</evidence>
<organism evidence="2 3">
    <name type="scientific">Streptomyces leeuwenhoekii</name>
    <dbReference type="NCBI Taxonomy" id="1437453"/>
    <lineage>
        <taxon>Bacteria</taxon>
        <taxon>Bacillati</taxon>
        <taxon>Actinomycetota</taxon>
        <taxon>Actinomycetes</taxon>
        <taxon>Kitasatosporales</taxon>
        <taxon>Streptomycetaceae</taxon>
        <taxon>Streptomyces</taxon>
    </lineage>
</organism>
<dbReference type="Gene3D" id="3.30.2140.20">
    <property type="match status" value="1"/>
</dbReference>
<name>A0ABR5HTA4_STRLW</name>
<dbReference type="PANTHER" id="PTHR11786">
    <property type="entry name" value="N-HYDROXYARYLAMINE O-ACETYLTRANSFERASE"/>
    <property type="match status" value="1"/>
</dbReference>
<protein>
    <submittedName>
        <fullName evidence="2">3-amino-5-hydroxybenzoic acid synthase</fullName>
    </submittedName>
</protein>
<reference evidence="2 3" key="1">
    <citation type="submission" date="2015-06" db="EMBL/GenBank/DDBJ databases">
        <title>Draft genome sequence of Streptomyces leeuwenhoekii C58, which produces the novel lasso peptide, chaxapeptin.</title>
        <authorList>
            <person name="Yi Y."/>
            <person name="Hai D."/>
            <person name="Jaspars M."/>
            <person name="Sheng H."/>
            <person name="Rateb M.E."/>
            <person name="Bull A."/>
            <person name="Goodfellow M."/>
            <person name="Asenjo J.A."/>
            <person name="Ebel R."/>
        </authorList>
    </citation>
    <scope>NUCLEOTIDE SEQUENCE [LARGE SCALE GENOMIC DNA]</scope>
    <source>
        <strain evidence="2 3">C58</strain>
    </source>
</reference>
<accession>A0ABR5HTA4</accession>
<evidence type="ECO:0000313" key="3">
    <source>
        <dbReference type="Proteomes" id="UP000037274"/>
    </source>
</evidence>
<comment type="similarity">
    <text evidence="1">Belongs to the arylamine N-acetyltransferase family.</text>
</comment>
<sequence>MDVFDVDGYLRRIGCAGETGVDLATLRRLQRRHLQAIPYNSAAYALVDGVHVVDLDEDAAFDRSIAAGQGGACYHLNRLFHRLLKELGYDVTLLAGSTAEGRDTFGTEVEHMFNRVRLDGADWLVDVGYPGPTYLEPLRVCDTVQSQYGSQFRLVERDSGLVLQRRGAATRWGGVYTFTLTPRRWSDWKELEDRFRHMVADPGRSDTQEILCGRAVGTGQVMLKQRRYLTVRDGREQVRTITDDDEHRALLSRILSGDLDRAPADDTRGTS</sequence>
<keyword evidence="3" id="KW-1185">Reference proteome</keyword>
<dbReference type="InterPro" id="IPR053710">
    <property type="entry name" value="Arylamine_NAT_domain_sf"/>
</dbReference>
<dbReference type="Pfam" id="PF00797">
    <property type="entry name" value="Acetyltransf_2"/>
    <property type="match status" value="1"/>
</dbReference>
<dbReference type="SUPFAM" id="SSF54001">
    <property type="entry name" value="Cysteine proteinases"/>
    <property type="match status" value="1"/>
</dbReference>
<evidence type="ECO:0000313" key="2">
    <source>
        <dbReference type="EMBL" id="KMS71975.1"/>
    </source>
</evidence>
<dbReference type="PANTHER" id="PTHR11786:SF0">
    <property type="entry name" value="ARYLAMINE N-ACETYLTRANSFERASE 4-RELATED"/>
    <property type="match status" value="1"/>
</dbReference>
<dbReference type="InterPro" id="IPR038765">
    <property type="entry name" value="Papain-like_cys_pep_sf"/>
</dbReference>
<proteinExistence type="inferred from homology"/>
<gene>
    <name evidence="2" type="ORF">ACH49_24120</name>
</gene>